<gene>
    <name evidence="2" type="ORF">LMG7974_01211</name>
</gene>
<evidence type="ECO:0000313" key="2">
    <source>
        <dbReference type="EMBL" id="CAD7288900.1"/>
    </source>
</evidence>
<dbReference type="EMBL" id="CAJHOF010000010">
    <property type="protein sequence ID" value="CAD7288900.1"/>
    <property type="molecule type" value="Genomic_DNA"/>
</dbReference>
<name>A0ABN7K9Z2_9BACT</name>
<evidence type="ECO:0000259" key="1">
    <source>
        <dbReference type="Pfam" id="PF13649"/>
    </source>
</evidence>
<comment type="caution">
    <text evidence="2">The sequence shown here is derived from an EMBL/GenBank/DDBJ whole genome shotgun (WGS) entry which is preliminary data.</text>
</comment>
<dbReference type="Proteomes" id="UP000789803">
    <property type="component" value="Unassembled WGS sequence"/>
</dbReference>
<keyword evidence="3" id="KW-1185">Reference proteome</keyword>
<feature type="domain" description="Methyltransferase" evidence="1">
    <location>
        <begin position="44"/>
        <end position="116"/>
    </location>
</feature>
<protein>
    <recommendedName>
        <fullName evidence="1">Methyltransferase domain-containing protein</fullName>
    </recommendedName>
</protein>
<dbReference type="Pfam" id="PF13649">
    <property type="entry name" value="Methyltransf_25"/>
    <property type="match status" value="1"/>
</dbReference>
<accession>A0ABN7K9Z2</accession>
<reference evidence="2 3" key="1">
    <citation type="submission" date="2020-11" db="EMBL/GenBank/DDBJ databases">
        <authorList>
            <person name="Peeters C."/>
        </authorList>
    </citation>
    <scope>NUCLEOTIDE SEQUENCE [LARGE SCALE GENOMIC DNA]</scope>
    <source>
        <strain evidence="2 3">LMG 7974</strain>
    </source>
</reference>
<evidence type="ECO:0000313" key="3">
    <source>
        <dbReference type="Proteomes" id="UP000789803"/>
    </source>
</evidence>
<organism evidence="2 3">
    <name type="scientific">Campylobacter majalis</name>
    <dbReference type="NCBI Taxonomy" id="2790656"/>
    <lineage>
        <taxon>Bacteria</taxon>
        <taxon>Pseudomonadati</taxon>
        <taxon>Campylobacterota</taxon>
        <taxon>Epsilonproteobacteria</taxon>
        <taxon>Campylobacterales</taxon>
        <taxon>Campylobacteraceae</taxon>
        <taxon>Campylobacter</taxon>
    </lineage>
</organism>
<dbReference type="CDD" id="cd02440">
    <property type="entry name" value="AdoMet_MTases"/>
    <property type="match status" value="1"/>
</dbReference>
<dbReference type="RefSeq" id="WP_229933006.1">
    <property type="nucleotide sequence ID" value="NZ_CAJHOF010000010.1"/>
</dbReference>
<proteinExistence type="predicted"/>
<dbReference type="Gene3D" id="3.40.50.150">
    <property type="entry name" value="Vaccinia Virus protein VP39"/>
    <property type="match status" value="1"/>
</dbReference>
<dbReference type="InterPro" id="IPR041698">
    <property type="entry name" value="Methyltransf_25"/>
</dbReference>
<dbReference type="SUPFAM" id="SSF53335">
    <property type="entry name" value="S-adenosyl-L-methionine-dependent methyltransferases"/>
    <property type="match status" value="1"/>
</dbReference>
<dbReference type="InterPro" id="IPR029063">
    <property type="entry name" value="SAM-dependent_MTases_sf"/>
</dbReference>
<sequence>MKKSLWDEKSSKYQRYSGNLGIFHEGLYLNLIEMGIEFKNKSLIDIGCGTGIWSLFFSDKCSEILGIDSSEKMLEILTKDATKFGVKNIFSKCLTWDEYNDDKHYDIALCSMSPAIKTTKHFEKFNKCAKVKIFINFNRPRHSDLLEVFFKHYGINNRDGGSVSELKSWLQSNNISYNQLFFGESRMTKRSKNEALQNIFWHLEICGTKYSKKEVEQVFNSLYKNDVIEEKIDSLITLFVF</sequence>